<evidence type="ECO:0000256" key="1">
    <source>
        <dbReference type="SAM" id="Phobius"/>
    </source>
</evidence>
<evidence type="ECO:0008006" key="4">
    <source>
        <dbReference type="Google" id="ProtNLM"/>
    </source>
</evidence>
<sequence>MCPALKFSTQKQIDFLKQRSRILKVLEEIQAVFSKASLVICVGNFMTCFSNLGELLFYSPKSVALTIIEVVFIFASTVMSLLSIFYTAGQVPLEMNTSSRMSRKLCEKRAFLGIVEESASLERLLLHEETFLLSGYEMIYFTRNGILTILGTILTYGLLVVSVDLKNEN</sequence>
<feature type="transmembrane region" description="Helical" evidence="1">
    <location>
        <begin position="29"/>
        <end position="52"/>
    </location>
</feature>
<evidence type="ECO:0000313" key="2">
    <source>
        <dbReference type="EMBL" id="GFT59423.1"/>
    </source>
</evidence>
<dbReference type="OrthoDB" id="6423119at2759"/>
<keyword evidence="3" id="KW-1185">Reference proteome</keyword>
<dbReference type="Pfam" id="PF06151">
    <property type="entry name" value="Trehalose_recp"/>
    <property type="match status" value="1"/>
</dbReference>
<proteinExistence type="predicted"/>
<keyword evidence="1" id="KW-1133">Transmembrane helix</keyword>
<evidence type="ECO:0000313" key="3">
    <source>
        <dbReference type="Proteomes" id="UP000887013"/>
    </source>
</evidence>
<dbReference type="InterPro" id="IPR009318">
    <property type="entry name" value="Gustatory_rcpt"/>
</dbReference>
<dbReference type="EMBL" id="BMAW01113908">
    <property type="protein sequence ID" value="GFT59423.1"/>
    <property type="molecule type" value="Genomic_DNA"/>
</dbReference>
<feature type="transmembrane region" description="Helical" evidence="1">
    <location>
        <begin position="64"/>
        <end position="88"/>
    </location>
</feature>
<protein>
    <recommendedName>
        <fullName evidence="4">Gustatory receptor</fullName>
    </recommendedName>
</protein>
<dbReference type="Proteomes" id="UP000887013">
    <property type="component" value="Unassembled WGS sequence"/>
</dbReference>
<keyword evidence="1" id="KW-0472">Membrane</keyword>
<keyword evidence="1" id="KW-0812">Transmembrane</keyword>
<gene>
    <name evidence="2" type="primary">AVEN_223539_1</name>
    <name evidence="2" type="ORF">NPIL_426511</name>
</gene>
<dbReference type="GO" id="GO:0016020">
    <property type="term" value="C:membrane"/>
    <property type="evidence" value="ECO:0007669"/>
    <property type="project" value="InterPro"/>
</dbReference>
<reference evidence="2" key="1">
    <citation type="submission" date="2020-08" db="EMBL/GenBank/DDBJ databases">
        <title>Multicomponent nature underlies the extraordinary mechanical properties of spider dragline silk.</title>
        <authorList>
            <person name="Kono N."/>
            <person name="Nakamura H."/>
            <person name="Mori M."/>
            <person name="Yoshida Y."/>
            <person name="Ohtoshi R."/>
            <person name="Malay A.D."/>
            <person name="Moran D.A.P."/>
            <person name="Tomita M."/>
            <person name="Numata K."/>
            <person name="Arakawa K."/>
        </authorList>
    </citation>
    <scope>NUCLEOTIDE SEQUENCE</scope>
</reference>
<feature type="transmembrane region" description="Helical" evidence="1">
    <location>
        <begin position="146"/>
        <end position="165"/>
    </location>
</feature>
<organism evidence="2 3">
    <name type="scientific">Nephila pilipes</name>
    <name type="common">Giant wood spider</name>
    <name type="synonym">Nephila maculata</name>
    <dbReference type="NCBI Taxonomy" id="299642"/>
    <lineage>
        <taxon>Eukaryota</taxon>
        <taxon>Metazoa</taxon>
        <taxon>Ecdysozoa</taxon>
        <taxon>Arthropoda</taxon>
        <taxon>Chelicerata</taxon>
        <taxon>Arachnida</taxon>
        <taxon>Araneae</taxon>
        <taxon>Araneomorphae</taxon>
        <taxon>Entelegynae</taxon>
        <taxon>Araneoidea</taxon>
        <taxon>Nephilidae</taxon>
        <taxon>Nephila</taxon>
    </lineage>
</organism>
<accession>A0A8X6P9R6</accession>
<dbReference type="AlphaFoldDB" id="A0A8X6P9R6"/>
<dbReference type="GO" id="GO:0008527">
    <property type="term" value="F:taste receptor activity"/>
    <property type="evidence" value="ECO:0007669"/>
    <property type="project" value="InterPro"/>
</dbReference>
<comment type="caution">
    <text evidence="2">The sequence shown here is derived from an EMBL/GenBank/DDBJ whole genome shotgun (WGS) entry which is preliminary data.</text>
</comment>
<name>A0A8X6P9R6_NEPPI</name>